<reference evidence="1" key="1">
    <citation type="submission" date="2021-06" db="EMBL/GenBank/DDBJ databases">
        <authorList>
            <person name="Hodson N. C."/>
            <person name="Mongue J. A."/>
            <person name="Jaron S. K."/>
        </authorList>
    </citation>
    <scope>NUCLEOTIDE SEQUENCE</scope>
</reference>
<dbReference type="EMBL" id="CAJVCH010232543">
    <property type="protein sequence ID" value="CAG7732501.1"/>
    <property type="molecule type" value="Genomic_DNA"/>
</dbReference>
<organism evidence="1 2">
    <name type="scientific">Allacma fusca</name>
    <dbReference type="NCBI Taxonomy" id="39272"/>
    <lineage>
        <taxon>Eukaryota</taxon>
        <taxon>Metazoa</taxon>
        <taxon>Ecdysozoa</taxon>
        <taxon>Arthropoda</taxon>
        <taxon>Hexapoda</taxon>
        <taxon>Collembola</taxon>
        <taxon>Symphypleona</taxon>
        <taxon>Sminthuridae</taxon>
        <taxon>Allacma</taxon>
    </lineage>
</organism>
<evidence type="ECO:0000313" key="2">
    <source>
        <dbReference type="Proteomes" id="UP000708208"/>
    </source>
</evidence>
<proteinExistence type="predicted"/>
<accession>A0A8J2PD24</accession>
<sequence length="46" mass="5534">TLVIDYISVEINHLPEGPQALRRFLEMKGYDFLFNQDIDAFYKRRT</sequence>
<comment type="caution">
    <text evidence="1">The sequence shown here is derived from an EMBL/GenBank/DDBJ whole genome shotgun (WGS) entry which is preliminary data.</text>
</comment>
<name>A0A8J2PD24_9HEXA</name>
<evidence type="ECO:0000313" key="1">
    <source>
        <dbReference type="EMBL" id="CAG7732501.1"/>
    </source>
</evidence>
<feature type="non-terminal residue" evidence="1">
    <location>
        <position position="1"/>
    </location>
</feature>
<gene>
    <name evidence="1" type="ORF">AFUS01_LOCUS21016</name>
</gene>
<dbReference type="Proteomes" id="UP000708208">
    <property type="component" value="Unassembled WGS sequence"/>
</dbReference>
<protein>
    <submittedName>
        <fullName evidence="1">Uncharacterized protein</fullName>
    </submittedName>
</protein>
<dbReference type="AlphaFoldDB" id="A0A8J2PD24"/>
<keyword evidence="2" id="KW-1185">Reference proteome</keyword>